<dbReference type="OrthoDB" id="10609085at2759"/>
<name>A0A135TLT3_9PEZI</name>
<reference evidence="1 2" key="1">
    <citation type="submission" date="2014-02" db="EMBL/GenBank/DDBJ databases">
        <title>The genome sequence of Colletotrichum salicis CBS 607.94.</title>
        <authorList>
            <person name="Baroncelli R."/>
            <person name="Thon M.R."/>
        </authorList>
    </citation>
    <scope>NUCLEOTIDE SEQUENCE [LARGE SCALE GENOMIC DNA]</scope>
    <source>
        <strain evidence="1 2">CBS 607.94</strain>
    </source>
</reference>
<organism evidence="1 2">
    <name type="scientific">Colletotrichum salicis</name>
    <dbReference type="NCBI Taxonomy" id="1209931"/>
    <lineage>
        <taxon>Eukaryota</taxon>
        <taxon>Fungi</taxon>
        <taxon>Dikarya</taxon>
        <taxon>Ascomycota</taxon>
        <taxon>Pezizomycotina</taxon>
        <taxon>Sordariomycetes</taxon>
        <taxon>Hypocreomycetidae</taxon>
        <taxon>Glomerellales</taxon>
        <taxon>Glomerellaceae</taxon>
        <taxon>Colletotrichum</taxon>
        <taxon>Colletotrichum acutatum species complex</taxon>
    </lineage>
</organism>
<comment type="caution">
    <text evidence="1">The sequence shown here is derived from an EMBL/GenBank/DDBJ whole genome shotgun (WGS) entry which is preliminary data.</text>
</comment>
<protein>
    <submittedName>
        <fullName evidence="1">Uncharacterized protein</fullName>
    </submittedName>
</protein>
<sequence length="374" mass="40812">MAVALENPRSPSTRLPSRPFLVRLQSRTGQTRSTRGTKYSRIGKHRESYLAQVYSTPETSNGARLRYKLRPPYLPIFRPAAAPFENARHDSLSDAPTSIHTNLFHLINPAAQPQAAVGCTTRCAPHSFHTTVMSIVHSRTNQGSKPDTHLCQNKYSPLLKRITPSSAKEAPPFVAGVSQQHSRRKTPELGSLEAPRAAPFFRIEDVGESTTPFTLDSRGAKAQARGYSGCETPRLTAEGIPGSSSAPLCTSPTPLITPHHFLTFPISKERAPGIVSLTGDANLRIEDRDARPRIVTHRRASAKHRFAAPSWFGSSTTPLVPDNASRTQSECRYPGYSGVSAHLLFLYALKRVVPPFRPPAASHPDLVPAGPDNA</sequence>
<dbReference type="AlphaFoldDB" id="A0A135TLT3"/>
<gene>
    <name evidence="1" type="ORF">CSAL01_10181</name>
</gene>
<evidence type="ECO:0000313" key="2">
    <source>
        <dbReference type="Proteomes" id="UP000070121"/>
    </source>
</evidence>
<proteinExistence type="predicted"/>
<dbReference type="Proteomes" id="UP000070121">
    <property type="component" value="Unassembled WGS sequence"/>
</dbReference>
<evidence type="ECO:0000313" key="1">
    <source>
        <dbReference type="EMBL" id="KXH49032.1"/>
    </source>
</evidence>
<accession>A0A135TLT3</accession>
<dbReference type="EMBL" id="JFFI01001938">
    <property type="protein sequence ID" value="KXH49032.1"/>
    <property type="molecule type" value="Genomic_DNA"/>
</dbReference>
<keyword evidence="2" id="KW-1185">Reference proteome</keyword>